<protein>
    <submittedName>
        <fullName evidence="1">Usherin</fullName>
    </submittedName>
</protein>
<reference evidence="1 2" key="1">
    <citation type="journal article" date="2013" name="Nat. Commun.">
        <title>Genome analysis reveals insights into physiology and longevity of the Brandt's bat Myotis brandtii.</title>
        <authorList>
            <person name="Seim I."/>
            <person name="Fang X."/>
            <person name="Xiong Z."/>
            <person name="Lobanov A.V."/>
            <person name="Huang Z."/>
            <person name="Ma S."/>
            <person name="Feng Y."/>
            <person name="Turanov A.A."/>
            <person name="Zhu Y."/>
            <person name="Lenz T.L."/>
            <person name="Gerashchenko M.V."/>
            <person name="Fan D."/>
            <person name="Hee Yim S."/>
            <person name="Yao X."/>
            <person name="Jordan D."/>
            <person name="Xiong Y."/>
            <person name="Ma Y."/>
            <person name="Lyapunov A.N."/>
            <person name="Chen G."/>
            <person name="Kulakova O.I."/>
            <person name="Sun Y."/>
            <person name="Lee S.G."/>
            <person name="Bronson R.T."/>
            <person name="Moskalev A.A."/>
            <person name="Sunyaev S.R."/>
            <person name="Zhang G."/>
            <person name="Krogh A."/>
            <person name="Wang J."/>
            <person name="Gladyshev V.N."/>
        </authorList>
    </citation>
    <scope>NUCLEOTIDE SEQUENCE [LARGE SCALE GENOMIC DNA]</scope>
</reference>
<accession>S7N0E8</accession>
<organism evidence="1 2">
    <name type="scientific">Myotis brandtii</name>
    <name type="common">Brandt's bat</name>
    <dbReference type="NCBI Taxonomy" id="109478"/>
    <lineage>
        <taxon>Eukaryota</taxon>
        <taxon>Metazoa</taxon>
        <taxon>Chordata</taxon>
        <taxon>Craniata</taxon>
        <taxon>Vertebrata</taxon>
        <taxon>Euteleostomi</taxon>
        <taxon>Mammalia</taxon>
        <taxon>Eutheria</taxon>
        <taxon>Laurasiatheria</taxon>
        <taxon>Chiroptera</taxon>
        <taxon>Yangochiroptera</taxon>
        <taxon>Vespertilionidae</taxon>
        <taxon>Myotis</taxon>
    </lineage>
</organism>
<keyword evidence="2" id="KW-1185">Reference proteome</keyword>
<evidence type="ECO:0000313" key="2">
    <source>
        <dbReference type="Proteomes" id="UP000052978"/>
    </source>
</evidence>
<dbReference type="AlphaFoldDB" id="S7N0E8"/>
<gene>
    <name evidence="1" type="ORF">D623_10012816</name>
</gene>
<evidence type="ECO:0000313" key="1">
    <source>
        <dbReference type="EMBL" id="EPQ09390.1"/>
    </source>
</evidence>
<sequence length="133" mass="14429">MGETWKVIEGNGSGREQHVIIICQMSGLLLVVDKKSVCSGPQTLAWLVITCIFYHHTPPPEDLERFHAVSSTQAVVNISAPGKPNGIVSLYRLFSNSTGGAELVHVLTLSVLCFGGSFSPNNWRLAVAKPRQN</sequence>
<name>S7N0E8_MYOBR</name>
<dbReference type="EMBL" id="KE162719">
    <property type="protein sequence ID" value="EPQ09390.1"/>
    <property type="molecule type" value="Genomic_DNA"/>
</dbReference>
<proteinExistence type="predicted"/>
<dbReference type="Proteomes" id="UP000052978">
    <property type="component" value="Unassembled WGS sequence"/>
</dbReference>